<proteinExistence type="predicted"/>
<feature type="compositionally biased region" description="Low complexity" evidence="1">
    <location>
        <begin position="97"/>
        <end position="115"/>
    </location>
</feature>
<reference evidence="2" key="2">
    <citation type="submission" date="2018-05" db="EMBL/GenBank/DDBJ databases">
        <title>OmerRS3 (Oryza meridionalis Reference Sequence Version 3).</title>
        <authorList>
            <person name="Zhang J."/>
            <person name="Kudrna D."/>
            <person name="Lee S."/>
            <person name="Talag J."/>
            <person name="Welchert J."/>
            <person name="Wing R.A."/>
        </authorList>
    </citation>
    <scope>NUCLEOTIDE SEQUENCE [LARGE SCALE GENOMIC DNA]</scope>
    <source>
        <strain evidence="2">cv. OR44</strain>
    </source>
</reference>
<organism evidence="2">
    <name type="scientific">Oryza meridionalis</name>
    <dbReference type="NCBI Taxonomy" id="40149"/>
    <lineage>
        <taxon>Eukaryota</taxon>
        <taxon>Viridiplantae</taxon>
        <taxon>Streptophyta</taxon>
        <taxon>Embryophyta</taxon>
        <taxon>Tracheophyta</taxon>
        <taxon>Spermatophyta</taxon>
        <taxon>Magnoliopsida</taxon>
        <taxon>Liliopsida</taxon>
        <taxon>Poales</taxon>
        <taxon>Poaceae</taxon>
        <taxon>BOP clade</taxon>
        <taxon>Oryzoideae</taxon>
        <taxon>Oryzeae</taxon>
        <taxon>Oryzinae</taxon>
        <taxon>Oryza</taxon>
    </lineage>
</organism>
<protein>
    <submittedName>
        <fullName evidence="2">Uncharacterized protein</fullName>
    </submittedName>
</protein>
<feature type="compositionally biased region" description="Low complexity" evidence="1">
    <location>
        <begin position="150"/>
        <end position="162"/>
    </location>
</feature>
<dbReference type="HOGENOM" id="CLU_1067029_0_0_1"/>
<keyword evidence="3" id="KW-1185">Reference proteome</keyword>
<feature type="compositionally biased region" description="Gly residues" evidence="1">
    <location>
        <begin position="24"/>
        <end position="48"/>
    </location>
</feature>
<reference evidence="2" key="1">
    <citation type="submission" date="2015-04" db="UniProtKB">
        <authorList>
            <consortium name="EnsemblPlants"/>
        </authorList>
    </citation>
    <scope>IDENTIFICATION</scope>
</reference>
<feature type="compositionally biased region" description="Gly residues" evidence="1">
    <location>
        <begin position="123"/>
        <end position="136"/>
    </location>
</feature>
<feature type="region of interest" description="Disordered" evidence="1">
    <location>
        <begin position="230"/>
        <end position="261"/>
    </location>
</feature>
<dbReference type="AlphaFoldDB" id="A0A0E0CWV4"/>
<evidence type="ECO:0000313" key="3">
    <source>
        <dbReference type="Proteomes" id="UP000008021"/>
    </source>
</evidence>
<accession>A0A0E0CWV4</accession>
<sequence length="261" mass="26840">MKSQAETGHRGWAERRLKRRSRRGSGGVGSSGRGGGGGAVAFHGGTGAGRAPDLERGTATSGVRPPPSSSGLRASPFLFRSPRRGPSGDGVGRLRRSAPSSANPSPSLLTNSAAGARRRSYGGRCGGSSGGAGAGGSTSPLLDRPRRAADGGASRAASAPAAGRRRAPPCGWLRIDDELLRAAGRFSSPPLPSPALLLCRPDPVRRLIRPRLPRAIHSLGRRAEEIGGVECDSATRRGRRHGRGKRPELGGDKASGPLHTT</sequence>
<name>A0A0E0CWV4_9ORYZ</name>
<evidence type="ECO:0000313" key="2">
    <source>
        <dbReference type="EnsemblPlants" id="OMERI03G07250.1"/>
    </source>
</evidence>
<feature type="region of interest" description="Disordered" evidence="1">
    <location>
        <begin position="1"/>
        <end position="169"/>
    </location>
</feature>
<dbReference type="Proteomes" id="UP000008021">
    <property type="component" value="Chromosome 3"/>
</dbReference>
<evidence type="ECO:0000256" key="1">
    <source>
        <dbReference type="SAM" id="MobiDB-lite"/>
    </source>
</evidence>
<dbReference type="EnsemblPlants" id="OMERI03G07250.1">
    <property type="protein sequence ID" value="OMERI03G07250.1"/>
    <property type="gene ID" value="OMERI03G07250"/>
</dbReference>
<dbReference type="Gramene" id="OMERI03G07250.1">
    <property type="protein sequence ID" value="OMERI03G07250.1"/>
    <property type="gene ID" value="OMERI03G07250"/>
</dbReference>